<accession>A0A845HHC0</accession>
<dbReference type="RefSeq" id="WP_161088809.1">
    <property type="nucleotide sequence ID" value="NZ_WWCV01000005.1"/>
</dbReference>
<keyword evidence="1" id="KW-0472">Membrane</keyword>
<proteinExistence type="predicted"/>
<evidence type="ECO:0000313" key="2">
    <source>
        <dbReference type="EMBL" id="MYN16056.1"/>
    </source>
</evidence>
<name>A0A845HHC0_9BURK</name>
<feature type="transmembrane region" description="Helical" evidence="1">
    <location>
        <begin position="204"/>
        <end position="224"/>
    </location>
</feature>
<protein>
    <recommendedName>
        <fullName evidence="4">PNPLA domain-containing protein</fullName>
    </recommendedName>
</protein>
<evidence type="ECO:0000313" key="3">
    <source>
        <dbReference type="Proteomes" id="UP000484875"/>
    </source>
</evidence>
<comment type="caution">
    <text evidence="2">The sequence shown here is derived from an EMBL/GenBank/DDBJ whole genome shotgun (WGS) entry which is preliminary data.</text>
</comment>
<feature type="transmembrane region" description="Helical" evidence="1">
    <location>
        <begin position="102"/>
        <end position="120"/>
    </location>
</feature>
<keyword evidence="1" id="KW-0812">Transmembrane</keyword>
<evidence type="ECO:0000256" key="1">
    <source>
        <dbReference type="SAM" id="Phobius"/>
    </source>
</evidence>
<dbReference type="AlphaFoldDB" id="A0A845HHC0"/>
<dbReference type="EMBL" id="WWCV01000005">
    <property type="protein sequence ID" value="MYN16056.1"/>
    <property type="molecule type" value="Genomic_DNA"/>
</dbReference>
<keyword evidence="1" id="KW-1133">Transmembrane helix</keyword>
<feature type="transmembrane region" description="Helical" evidence="1">
    <location>
        <begin position="179"/>
        <end position="198"/>
    </location>
</feature>
<organism evidence="2 3">
    <name type="scientific">Duganella vulcania</name>
    <dbReference type="NCBI Taxonomy" id="2692166"/>
    <lineage>
        <taxon>Bacteria</taxon>
        <taxon>Pseudomonadati</taxon>
        <taxon>Pseudomonadota</taxon>
        <taxon>Betaproteobacteria</taxon>
        <taxon>Burkholderiales</taxon>
        <taxon>Oxalobacteraceae</taxon>
        <taxon>Telluria group</taxon>
        <taxon>Duganella</taxon>
    </lineage>
</organism>
<reference evidence="2 3" key="1">
    <citation type="submission" date="2019-12" db="EMBL/GenBank/DDBJ databases">
        <title>Novel species isolated from a subtropical stream in China.</title>
        <authorList>
            <person name="Lu H."/>
        </authorList>
    </citation>
    <scope>NUCLEOTIDE SEQUENCE [LARGE SCALE GENOMIC DNA]</scope>
    <source>
        <strain evidence="2 3">FT107W</strain>
    </source>
</reference>
<dbReference type="GO" id="GO:0004623">
    <property type="term" value="F:phospholipase A2 activity"/>
    <property type="evidence" value="ECO:0007669"/>
    <property type="project" value="TreeGrafter"/>
</dbReference>
<evidence type="ECO:0008006" key="4">
    <source>
        <dbReference type="Google" id="ProtNLM"/>
    </source>
</evidence>
<dbReference type="Proteomes" id="UP000484875">
    <property type="component" value="Unassembled WGS sequence"/>
</dbReference>
<dbReference type="PANTHER" id="PTHR10728:SF40">
    <property type="entry name" value="PATATIN FAMILY PROTEIN"/>
    <property type="match status" value="1"/>
</dbReference>
<dbReference type="SUPFAM" id="SSF52151">
    <property type="entry name" value="FabD/lysophospholipase-like"/>
    <property type="match status" value="1"/>
</dbReference>
<keyword evidence="3" id="KW-1185">Reference proteome</keyword>
<sequence length="541" mass="60367">MNFEEVLERERNKLGLSNTDTLAGLALSGGGVRAAMVSRGVMDFFKQKALLQRFAYVSAVSGGGYAASEMLEELSGQPTAARSLDAPGYSNRGALMTVLTEVLVRAIYLMIIAFLLLLWTQTAIAEQRQGHWALGGAALATSVGIFVMAISLRSAIAVYLVRMPHKKTILRRYRHYPRLVMALVFIFWGYRCVANIVATDPTLLIYGTWQTYALMVVCVAVPLASRQWLKRLDLHWKFQEPLFSYYRYHLKQCFTKRNDDLTKFASAQRPFPIFNVTANDDEQILPFELTPIACGSASTYFIATDELPMVVTLADAMAISGSAIDLVNHEWSWTDLLSLFSGGTGCWFPHFKGKLKLTDELSLGVKILTNVPSKRMPRLYDGGFSDNLGIISLLRRRAKLIVCVDAAYDPEFNFEDLRKVCSLSVSEKLAVIDAAPIQKLMHDLRFEGDTDRYVTLNVSYLNPETTATILYVKLAARARQPIPSRSTFWAFPQITTDDQRLTSTQLNDLYNIGRHLGDECMQAVQSLLKVGATLDTATTAV</sequence>
<dbReference type="GO" id="GO:0046475">
    <property type="term" value="P:glycerophospholipid catabolic process"/>
    <property type="evidence" value="ECO:0007669"/>
    <property type="project" value="TreeGrafter"/>
</dbReference>
<feature type="transmembrane region" description="Helical" evidence="1">
    <location>
        <begin position="132"/>
        <end position="159"/>
    </location>
</feature>
<dbReference type="PANTHER" id="PTHR10728">
    <property type="entry name" value="CYTOSOLIC PHOSPHOLIPASE A2"/>
    <property type="match status" value="1"/>
</dbReference>
<dbReference type="InterPro" id="IPR016035">
    <property type="entry name" value="Acyl_Trfase/lysoPLipase"/>
</dbReference>
<dbReference type="GO" id="GO:0005829">
    <property type="term" value="C:cytosol"/>
    <property type="evidence" value="ECO:0007669"/>
    <property type="project" value="TreeGrafter"/>
</dbReference>
<dbReference type="Gene3D" id="3.40.1090.10">
    <property type="entry name" value="Cytosolic phospholipase A2 catalytic domain"/>
    <property type="match status" value="1"/>
</dbReference>
<gene>
    <name evidence="2" type="ORF">GTP81_04765</name>
</gene>